<dbReference type="Pfam" id="PF05437">
    <property type="entry name" value="AzlD"/>
    <property type="match status" value="1"/>
</dbReference>
<keyword evidence="3" id="KW-1185">Reference proteome</keyword>
<feature type="transmembrane region" description="Helical" evidence="1">
    <location>
        <begin position="39"/>
        <end position="59"/>
    </location>
</feature>
<dbReference type="EMBL" id="GG658170">
    <property type="protein sequence ID" value="EEO29576.1"/>
    <property type="molecule type" value="Genomic_DNA"/>
</dbReference>
<keyword evidence="1" id="KW-1133">Transmembrane helix</keyword>
<dbReference type="InterPro" id="IPR008407">
    <property type="entry name" value="Brnchd-chn_aa_trnsp_AzlD"/>
</dbReference>
<dbReference type="HOGENOM" id="CLU_152361_0_0_4"/>
<name>C3X8Q0_OXAFO</name>
<dbReference type="eggNOG" id="COG4541">
    <property type="taxonomic scope" value="Bacteria"/>
</dbReference>
<feature type="transmembrane region" description="Helical" evidence="1">
    <location>
        <begin position="6"/>
        <end position="27"/>
    </location>
</feature>
<evidence type="ECO:0000256" key="1">
    <source>
        <dbReference type="SAM" id="Phobius"/>
    </source>
</evidence>
<dbReference type="OrthoDB" id="5465192at2"/>
<proteinExistence type="predicted"/>
<evidence type="ECO:0000313" key="2">
    <source>
        <dbReference type="EMBL" id="EEO29576.1"/>
    </source>
</evidence>
<dbReference type="STRING" id="847.BRW83_1631"/>
<keyword evidence="1" id="KW-0812">Transmembrane</keyword>
<organism evidence="2 3">
    <name type="scientific">Oxalobacter formigenes OXCC13</name>
    <dbReference type="NCBI Taxonomy" id="556269"/>
    <lineage>
        <taxon>Bacteria</taxon>
        <taxon>Pseudomonadati</taxon>
        <taxon>Pseudomonadota</taxon>
        <taxon>Betaproteobacteria</taxon>
        <taxon>Burkholderiales</taxon>
        <taxon>Oxalobacteraceae</taxon>
        <taxon>Oxalobacter</taxon>
    </lineage>
</organism>
<dbReference type="RefSeq" id="WP_005880146.1">
    <property type="nucleotide sequence ID" value="NZ_CP019430.1"/>
</dbReference>
<accession>C3X8Q0</accession>
<dbReference type="Proteomes" id="UP000005089">
    <property type="component" value="Unassembled WGS sequence"/>
</dbReference>
<dbReference type="GeneID" id="77135486"/>
<feature type="transmembrane region" description="Helical" evidence="1">
    <location>
        <begin position="65"/>
        <end position="94"/>
    </location>
</feature>
<gene>
    <name evidence="2" type="ORF">OFBG_00604</name>
</gene>
<sequence length="98" mass="10565">MIDTAFVITIALMCGVTYLTRIVGYLALRNRTLSPRLRVILEAVPGCVLISVIAPYFASTDPVDLAALGITLVASIKLRFLPAIVISIASAALLRQFF</sequence>
<keyword evidence="1" id="KW-0472">Membrane</keyword>
<reference evidence="2 3" key="1">
    <citation type="submission" date="2009-02" db="EMBL/GenBank/DDBJ databases">
        <title>The Genome Sequence of Oxalobacter formigenes OXCC13.</title>
        <authorList>
            <consortium name="The Broad Institute Genome Sequencing Platform"/>
            <person name="Ward D."/>
            <person name="Young S.K."/>
            <person name="Kodira C.D."/>
            <person name="Zeng Q."/>
            <person name="Koehrsen M."/>
            <person name="Alvarado L."/>
            <person name="Berlin A."/>
            <person name="Borenstein D."/>
            <person name="Chen Z."/>
            <person name="Engels R."/>
            <person name="Freedman E."/>
            <person name="Gellesch M."/>
            <person name="Goldberg J."/>
            <person name="Griggs A."/>
            <person name="Gujja S."/>
            <person name="Heiman D."/>
            <person name="Hepburn T."/>
            <person name="Howarth C."/>
            <person name="Jen D."/>
            <person name="Larson L."/>
            <person name="Lewis B."/>
            <person name="Mehta T."/>
            <person name="Park D."/>
            <person name="Pearson M."/>
            <person name="Roberts A."/>
            <person name="Saif S."/>
            <person name="Shea T."/>
            <person name="Shenoy N."/>
            <person name="Sisk P."/>
            <person name="Stolte C."/>
            <person name="Sykes S."/>
            <person name="Walk T."/>
            <person name="White J."/>
            <person name="Yandava C."/>
            <person name="Allison M.J."/>
            <person name="Lander E."/>
            <person name="Nusbaum C."/>
            <person name="Galagan J."/>
            <person name="Birren B."/>
        </authorList>
    </citation>
    <scope>NUCLEOTIDE SEQUENCE [LARGE SCALE GENOMIC DNA]</scope>
    <source>
        <strain evidence="2 3">OXCC13</strain>
    </source>
</reference>
<protein>
    <submittedName>
        <fullName evidence="2">Branched-chain amino acid transport protein (AzlD)</fullName>
    </submittedName>
</protein>
<evidence type="ECO:0000313" key="3">
    <source>
        <dbReference type="Proteomes" id="UP000005089"/>
    </source>
</evidence>
<dbReference type="AlphaFoldDB" id="C3X8Q0"/>